<accession>A0A3P6TAB5</accession>
<dbReference type="EMBL" id="UYRX01000660">
    <property type="protein sequence ID" value="VDK85072.1"/>
    <property type="molecule type" value="Genomic_DNA"/>
</dbReference>
<reference evidence="1 2" key="1">
    <citation type="submission" date="2018-08" db="EMBL/GenBank/DDBJ databases">
        <authorList>
            <person name="Laetsch R D."/>
            <person name="Stevens L."/>
            <person name="Kumar S."/>
            <person name="Blaxter L. M."/>
        </authorList>
    </citation>
    <scope>NUCLEOTIDE SEQUENCE [LARGE SCALE GENOMIC DNA]</scope>
</reference>
<organism evidence="1 2">
    <name type="scientific">Litomosoides sigmodontis</name>
    <name type="common">Filarial nematode worm</name>
    <dbReference type="NCBI Taxonomy" id="42156"/>
    <lineage>
        <taxon>Eukaryota</taxon>
        <taxon>Metazoa</taxon>
        <taxon>Ecdysozoa</taxon>
        <taxon>Nematoda</taxon>
        <taxon>Chromadorea</taxon>
        <taxon>Rhabditida</taxon>
        <taxon>Spirurina</taxon>
        <taxon>Spiruromorpha</taxon>
        <taxon>Filarioidea</taxon>
        <taxon>Onchocercidae</taxon>
        <taxon>Litomosoides</taxon>
    </lineage>
</organism>
<evidence type="ECO:0000313" key="2">
    <source>
        <dbReference type="Proteomes" id="UP000277928"/>
    </source>
</evidence>
<dbReference type="AlphaFoldDB" id="A0A3P6TAB5"/>
<protein>
    <submittedName>
        <fullName evidence="1">Uncharacterized protein</fullName>
    </submittedName>
</protein>
<sequence>MIPIHNSPTMVVVAPLQICIRHLKSVQYELIDSKIHLNQAGILIPKRVTKYVESYHPAVPTNYQMRLVFCPNTIMEPAACVKLNGWHNGNQ</sequence>
<proteinExistence type="predicted"/>
<dbReference type="Proteomes" id="UP000277928">
    <property type="component" value="Unassembled WGS sequence"/>
</dbReference>
<gene>
    <name evidence="1" type="ORF">NLS_LOCUS6951</name>
</gene>
<evidence type="ECO:0000313" key="1">
    <source>
        <dbReference type="EMBL" id="VDK85072.1"/>
    </source>
</evidence>
<name>A0A3P6TAB5_LITSI</name>
<dbReference type="OrthoDB" id="5912692at2759"/>
<keyword evidence="2" id="KW-1185">Reference proteome</keyword>